<keyword evidence="3" id="KW-1185">Reference proteome</keyword>
<accession>A0ABN9BQ30</accession>
<evidence type="ECO:0000313" key="2">
    <source>
        <dbReference type="EMBL" id="CAI9549806.1"/>
    </source>
</evidence>
<name>A0ABN9BQ30_9NEOB</name>
<organism evidence="2 3">
    <name type="scientific">Staurois parvus</name>
    <dbReference type="NCBI Taxonomy" id="386267"/>
    <lineage>
        <taxon>Eukaryota</taxon>
        <taxon>Metazoa</taxon>
        <taxon>Chordata</taxon>
        <taxon>Craniata</taxon>
        <taxon>Vertebrata</taxon>
        <taxon>Euteleostomi</taxon>
        <taxon>Amphibia</taxon>
        <taxon>Batrachia</taxon>
        <taxon>Anura</taxon>
        <taxon>Neobatrachia</taxon>
        <taxon>Ranoidea</taxon>
        <taxon>Ranidae</taxon>
        <taxon>Staurois</taxon>
    </lineage>
</organism>
<evidence type="ECO:0000256" key="1">
    <source>
        <dbReference type="SAM" id="MobiDB-lite"/>
    </source>
</evidence>
<feature type="region of interest" description="Disordered" evidence="1">
    <location>
        <begin position="1"/>
        <end position="53"/>
    </location>
</feature>
<gene>
    <name evidence="2" type="ORF">SPARVUS_LOCUS3405587</name>
</gene>
<feature type="compositionally biased region" description="Polar residues" evidence="1">
    <location>
        <begin position="41"/>
        <end position="53"/>
    </location>
</feature>
<evidence type="ECO:0000313" key="3">
    <source>
        <dbReference type="Proteomes" id="UP001162483"/>
    </source>
</evidence>
<protein>
    <submittedName>
        <fullName evidence="2">Uncharacterized protein</fullName>
    </submittedName>
</protein>
<feature type="non-terminal residue" evidence="2">
    <location>
        <position position="53"/>
    </location>
</feature>
<dbReference type="EMBL" id="CATNWA010005332">
    <property type="protein sequence ID" value="CAI9549806.1"/>
    <property type="molecule type" value="Genomic_DNA"/>
</dbReference>
<sequence>MEILRPHVVESDPAGQSNNDLGEPPKELALRNPQGYKDGRSSSQETQGSTHSV</sequence>
<dbReference type="Proteomes" id="UP001162483">
    <property type="component" value="Unassembled WGS sequence"/>
</dbReference>
<comment type="caution">
    <text evidence="2">The sequence shown here is derived from an EMBL/GenBank/DDBJ whole genome shotgun (WGS) entry which is preliminary data.</text>
</comment>
<feature type="compositionally biased region" description="Basic and acidic residues" evidence="1">
    <location>
        <begin position="1"/>
        <end position="10"/>
    </location>
</feature>
<proteinExistence type="predicted"/>
<reference evidence="2" key="1">
    <citation type="submission" date="2023-05" db="EMBL/GenBank/DDBJ databases">
        <authorList>
            <person name="Stuckert A."/>
        </authorList>
    </citation>
    <scope>NUCLEOTIDE SEQUENCE</scope>
</reference>